<feature type="transmembrane region" description="Helical" evidence="1">
    <location>
        <begin position="36"/>
        <end position="54"/>
    </location>
</feature>
<evidence type="ECO:0000256" key="1">
    <source>
        <dbReference type="SAM" id="Phobius"/>
    </source>
</evidence>
<evidence type="ECO:0000313" key="2">
    <source>
        <dbReference type="EMBL" id="PQJ97281.1"/>
    </source>
</evidence>
<accession>A0A2S7XV16</accession>
<organism evidence="2 4">
    <name type="scientific">Chromatium okenii</name>
    <dbReference type="NCBI Taxonomy" id="61644"/>
    <lineage>
        <taxon>Bacteria</taxon>
        <taxon>Pseudomonadati</taxon>
        <taxon>Pseudomonadota</taxon>
        <taxon>Gammaproteobacteria</taxon>
        <taxon>Chromatiales</taxon>
        <taxon>Chromatiaceae</taxon>
        <taxon>Chromatium</taxon>
    </lineage>
</organism>
<dbReference type="Proteomes" id="UP000239936">
    <property type="component" value="Unassembled WGS sequence"/>
</dbReference>
<gene>
    <name evidence="3" type="ORF">CXB77_02480</name>
    <name evidence="2" type="ORF">CXB77_02830</name>
</gene>
<dbReference type="EMBL" id="PPGH01000015">
    <property type="protein sequence ID" value="PQJ97281.1"/>
    <property type="molecule type" value="Genomic_DNA"/>
</dbReference>
<keyword evidence="1" id="KW-0472">Membrane</keyword>
<reference evidence="2 4" key="1">
    <citation type="submission" date="2018-01" db="EMBL/GenBank/DDBJ databases">
        <title>The complete genome sequence of Chromatium okenii LaCa, a purple sulfur bacterium with a turbulent life.</title>
        <authorList>
            <person name="Luedin S.M."/>
            <person name="Liechti N."/>
            <person name="Storelli N."/>
            <person name="Danza F."/>
            <person name="Wittwer M."/>
            <person name="Pothier J.F."/>
            <person name="Tonolla M.A."/>
        </authorList>
    </citation>
    <scope>NUCLEOTIDE SEQUENCE [LARGE SCALE GENOMIC DNA]</scope>
    <source>
        <strain evidence="2 4">LaCa</strain>
    </source>
</reference>
<keyword evidence="4" id="KW-1185">Reference proteome</keyword>
<keyword evidence="1" id="KW-0812">Transmembrane</keyword>
<evidence type="ECO:0000313" key="4">
    <source>
        <dbReference type="Proteomes" id="UP000239936"/>
    </source>
</evidence>
<protein>
    <submittedName>
        <fullName evidence="2">Uncharacterized protein</fullName>
    </submittedName>
</protein>
<keyword evidence="1" id="KW-1133">Transmembrane helix</keyword>
<sequence>MSQVCGLFFLKVPHSLQRTNVNYEINHNFIAAQSPYYLIHCIIFFVINKIGFYLKTNSTD</sequence>
<name>A0A2S7XV16_9GAMM</name>
<evidence type="ECO:0000313" key="3">
    <source>
        <dbReference type="EMBL" id="PQJ97403.1"/>
    </source>
</evidence>
<dbReference type="AlphaFoldDB" id="A0A2S7XV16"/>
<proteinExistence type="predicted"/>
<comment type="caution">
    <text evidence="2">The sequence shown here is derived from an EMBL/GenBank/DDBJ whole genome shotgun (WGS) entry which is preliminary data.</text>
</comment>
<dbReference type="EMBL" id="PPGH01000013">
    <property type="protein sequence ID" value="PQJ97403.1"/>
    <property type="molecule type" value="Genomic_DNA"/>
</dbReference>